<protein>
    <submittedName>
        <fullName evidence="3">Uncharacterized protein</fullName>
    </submittedName>
</protein>
<dbReference type="STRING" id="759272.G0S9F0"/>
<keyword evidence="4" id="KW-1185">Reference proteome</keyword>
<keyword evidence="2" id="KW-1133">Transmembrane helix</keyword>
<dbReference type="AlphaFoldDB" id="G0S9F0"/>
<accession>G0S9F0</accession>
<evidence type="ECO:0000256" key="2">
    <source>
        <dbReference type="SAM" id="Phobius"/>
    </source>
</evidence>
<dbReference type="OrthoDB" id="5279542at2759"/>
<dbReference type="RefSeq" id="XP_006694946.1">
    <property type="nucleotide sequence ID" value="XM_006694883.1"/>
</dbReference>
<evidence type="ECO:0000256" key="1">
    <source>
        <dbReference type="SAM" id="MobiDB-lite"/>
    </source>
</evidence>
<evidence type="ECO:0000313" key="4">
    <source>
        <dbReference type="Proteomes" id="UP000008066"/>
    </source>
</evidence>
<feature type="transmembrane region" description="Helical" evidence="2">
    <location>
        <begin position="51"/>
        <end position="71"/>
    </location>
</feature>
<evidence type="ECO:0000313" key="3">
    <source>
        <dbReference type="EMBL" id="EGS20061.1"/>
    </source>
</evidence>
<feature type="transmembrane region" description="Helical" evidence="2">
    <location>
        <begin position="92"/>
        <end position="112"/>
    </location>
</feature>
<name>G0S9F0_CHATD</name>
<feature type="region of interest" description="Disordered" evidence="1">
    <location>
        <begin position="393"/>
        <end position="430"/>
    </location>
</feature>
<dbReference type="KEGG" id="cthr:CTHT_0045630"/>
<dbReference type="GeneID" id="18258601"/>
<reference evidence="3 4" key="1">
    <citation type="journal article" date="2011" name="Cell">
        <title>Insight into structure and assembly of the nuclear pore complex by utilizing the genome of a eukaryotic thermophile.</title>
        <authorList>
            <person name="Amlacher S."/>
            <person name="Sarges P."/>
            <person name="Flemming D."/>
            <person name="van Noort V."/>
            <person name="Kunze R."/>
            <person name="Devos D.P."/>
            <person name="Arumugam M."/>
            <person name="Bork P."/>
            <person name="Hurt E."/>
        </authorList>
    </citation>
    <scope>NUCLEOTIDE SEQUENCE [LARGE SCALE GENOMIC DNA]</scope>
    <source>
        <strain evidence="4">DSM 1495 / CBS 144.50 / IMI 039719</strain>
    </source>
</reference>
<feature type="region of interest" description="Disordered" evidence="1">
    <location>
        <begin position="186"/>
        <end position="205"/>
    </location>
</feature>
<dbReference type="EMBL" id="GL988043">
    <property type="protein sequence ID" value="EGS20061.1"/>
    <property type="molecule type" value="Genomic_DNA"/>
</dbReference>
<gene>
    <name evidence="3" type="ORF">CTHT_0045630</name>
</gene>
<keyword evidence="2" id="KW-0812">Transmembrane</keyword>
<organism evidence="4">
    <name type="scientific">Chaetomium thermophilum (strain DSM 1495 / CBS 144.50 / IMI 039719)</name>
    <name type="common">Thermochaetoides thermophila</name>
    <dbReference type="NCBI Taxonomy" id="759272"/>
    <lineage>
        <taxon>Eukaryota</taxon>
        <taxon>Fungi</taxon>
        <taxon>Dikarya</taxon>
        <taxon>Ascomycota</taxon>
        <taxon>Pezizomycotina</taxon>
        <taxon>Sordariomycetes</taxon>
        <taxon>Sordariomycetidae</taxon>
        <taxon>Sordariales</taxon>
        <taxon>Chaetomiaceae</taxon>
        <taxon>Thermochaetoides</taxon>
    </lineage>
</organism>
<sequence>MEPMETDSAKKQPIYTSRLWRIKLGLRAFDIICLAIITAMGISILNQWNEIGHGIFFAAAFVGPLIATFIWDIAEALSIYRRAGRRGVYPGVVIILDLLMGLGWVVLVYFAVRIWTEPSLKAFWDNISRIAASDDPPEVVEAVAKVVYNRLHHWILFFIGCYEAHDRQERIKEIAARVEQLPRPRSYGGATAAQRRPGGGVRSVSAEPNDELVPLAAFNNPLGGRLDPRAFWFSFQLFRSRACQIELWGQAWDVASGRLIVTLRPLHFLLRTRPQSHRGTDPDTDSSDSESELEIHIPGPKWEPKRAASGRDLASFPLYPKTSRLSPSPPSPEAIEGCPCGGVVYRGHFFSCPFISFNNPLAGRLDRMAFWSFFHLFKSRSSQVELSEQAWDAATGRPIPISRRPRAPLPRARSQAQRADHPGSEPGDPE</sequence>
<feature type="compositionally biased region" description="Acidic residues" evidence="1">
    <location>
        <begin position="282"/>
        <end position="292"/>
    </location>
</feature>
<feature type="transmembrane region" description="Helical" evidence="2">
    <location>
        <begin position="24"/>
        <end position="45"/>
    </location>
</feature>
<feature type="region of interest" description="Disordered" evidence="1">
    <location>
        <begin position="274"/>
        <end position="307"/>
    </location>
</feature>
<dbReference type="HOGENOM" id="CLU_637776_0_0_1"/>
<dbReference type="Proteomes" id="UP000008066">
    <property type="component" value="Unassembled WGS sequence"/>
</dbReference>
<proteinExistence type="predicted"/>
<keyword evidence="2" id="KW-0472">Membrane</keyword>